<name>A0A1V0SHH1_9VIRU</name>
<sequence>MYAIVEIKEEDHSKKIVAFVDTHEQFIIHVKNLIGDDYTTLEKLSYQDFSKSKTFKQGRYLLINDAIVLLEKKEILREGFIYNTVSRYINIIKTWELYEMSCDFPQQLNTITTISQTDSNTVFIPTKQIINEPIQLTELKSEQPSQQDINKLIDEVLSDPGTYDEYDAIHTYERLNASDIEDHSAILIIGKRGSGKTTIVNNILSKYDETFLANSLIISPTEKINSYYKNKYPYTHIETEYQPEYIEHYLNTGSGAIVLDNCFKPNGYWKNDLYLMELLHHAKYYNKLLIITSSFPLGFDSDSRSAFDYVFLLSEEFFSNQKRIYDHYAGVYETFDLFRNDFINLTKHYNSMVINQNSNKNNNDQISWFNAVYNYSNVFKVKLD</sequence>
<dbReference type="EMBL" id="KY684108">
    <property type="protein sequence ID" value="ARF11162.1"/>
    <property type="molecule type" value="Genomic_DNA"/>
</dbReference>
<accession>A0A1V0SHH1</accession>
<reference evidence="1" key="1">
    <citation type="journal article" date="2017" name="Science">
        <title>Giant viruses with an expanded complement of translation system components.</title>
        <authorList>
            <person name="Schulz F."/>
            <person name="Yutin N."/>
            <person name="Ivanova N.N."/>
            <person name="Ortega D.R."/>
            <person name="Lee T.K."/>
            <person name="Vierheilig J."/>
            <person name="Daims H."/>
            <person name="Horn M."/>
            <person name="Wagner M."/>
            <person name="Jensen G.J."/>
            <person name="Kyrpides N.C."/>
            <person name="Koonin E.V."/>
            <person name="Woyke T."/>
        </authorList>
    </citation>
    <scope>NUCLEOTIDE SEQUENCE</scope>
    <source>
        <strain evidence="1">KNV1</strain>
    </source>
</reference>
<organism evidence="1">
    <name type="scientific">Klosneuvirus KNV1</name>
    <dbReference type="NCBI Taxonomy" id="1977640"/>
    <lineage>
        <taxon>Viruses</taxon>
        <taxon>Varidnaviria</taxon>
        <taxon>Bamfordvirae</taxon>
        <taxon>Nucleocytoviricota</taxon>
        <taxon>Megaviricetes</taxon>
        <taxon>Imitervirales</taxon>
        <taxon>Mimiviridae</taxon>
        <taxon>Klosneuvirinae</taxon>
        <taxon>Klosneuvirus</taxon>
    </lineage>
</organism>
<dbReference type="SUPFAM" id="SSF52540">
    <property type="entry name" value="P-loop containing nucleoside triphosphate hydrolases"/>
    <property type="match status" value="1"/>
</dbReference>
<dbReference type="Gene3D" id="3.40.50.300">
    <property type="entry name" value="P-loop containing nucleotide triphosphate hydrolases"/>
    <property type="match status" value="1"/>
</dbReference>
<proteinExistence type="predicted"/>
<evidence type="ECO:0000313" key="1">
    <source>
        <dbReference type="EMBL" id="ARF11162.1"/>
    </source>
</evidence>
<protein>
    <submittedName>
        <fullName evidence="1">Packaging ATPase</fullName>
    </submittedName>
</protein>
<gene>
    <name evidence="1" type="ORF">Klosneuvirus_1_19</name>
</gene>
<dbReference type="InterPro" id="IPR027417">
    <property type="entry name" value="P-loop_NTPase"/>
</dbReference>